<dbReference type="PROSITE" id="PS50893">
    <property type="entry name" value="ABC_TRANSPORTER_2"/>
    <property type="match status" value="1"/>
</dbReference>
<dbReference type="PANTHER" id="PTHR42711:SF5">
    <property type="entry name" value="ABC TRANSPORTER ATP-BINDING PROTEIN NATA"/>
    <property type="match status" value="1"/>
</dbReference>
<evidence type="ECO:0000256" key="2">
    <source>
        <dbReference type="ARBA" id="ARBA00022448"/>
    </source>
</evidence>
<dbReference type="InterPro" id="IPR050763">
    <property type="entry name" value="ABC_transporter_ATP-binding"/>
</dbReference>
<evidence type="ECO:0000256" key="4">
    <source>
        <dbReference type="ARBA" id="ARBA00022840"/>
    </source>
</evidence>
<dbReference type="Pfam" id="PF00005">
    <property type="entry name" value="ABC_tran"/>
    <property type="match status" value="1"/>
</dbReference>
<keyword evidence="3" id="KW-0547">Nucleotide-binding</keyword>
<dbReference type="SUPFAM" id="SSF52540">
    <property type="entry name" value="P-loop containing nucleoside triphosphate hydrolases"/>
    <property type="match status" value="1"/>
</dbReference>
<sequence length="354" mass="37846">MTSSPRSGDGRTDVAVSADGLRKEYGDGGDDGVLAVDDVSFGVDSGEIVGLLGPNGAGKTTTIKMLLGLVTPSAGSATVAGVDVEAHPRRAYERVGAMLEGARNVYWRLSVRENLRFFAAIGGADPGEVRDRHDDLLETLGIAEKADVPVRELSRGQKQKVALACTLARGADVLFLDEPTLGLDVESSLDLQRELRRLAREDGVTVVLSSHDMDVVERVCDRVVILADGRVAADERVEDLVEVFATQAYRVRASAEPGLRDAVARAGTIESWTERDGIARFEVVLPDQDAFYDLVDAVRESGAALEAFESIDPDLEDVFVQITSGDGAPSRSTEGGDRERPPSRPPVTDGGDDR</sequence>
<protein>
    <submittedName>
        <fullName evidence="7">ABC transporter ATP-binding protein</fullName>
    </submittedName>
</protein>
<comment type="caution">
    <text evidence="7">The sequence shown here is derived from an EMBL/GenBank/DDBJ whole genome shotgun (WGS) entry which is preliminary data.</text>
</comment>
<dbReference type="RefSeq" id="WP_336352046.1">
    <property type="nucleotide sequence ID" value="NZ_JAZAQL010000005.1"/>
</dbReference>
<name>A0ABD5VHX1_9EURY</name>
<dbReference type="SMART" id="SM00382">
    <property type="entry name" value="AAA"/>
    <property type="match status" value="1"/>
</dbReference>
<dbReference type="InterPro" id="IPR027417">
    <property type="entry name" value="P-loop_NTPase"/>
</dbReference>
<feature type="domain" description="ABC transporter" evidence="6">
    <location>
        <begin position="16"/>
        <end position="253"/>
    </location>
</feature>
<gene>
    <name evidence="7" type="ORF">ACFQGB_19780</name>
</gene>
<dbReference type="AlphaFoldDB" id="A0ABD5VHX1"/>
<evidence type="ECO:0000256" key="1">
    <source>
        <dbReference type="ARBA" id="ARBA00005417"/>
    </source>
</evidence>
<dbReference type="Proteomes" id="UP001596395">
    <property type="component" value="Unassembled WGS sequence"/>
</dbReference>
<dbReference type="PANTHER" id="PTHR42711">
    <property type="entry name" value="ABC TRANSPORTER ATP-BINDING PROTEIN"/>
    <property type="match status" value="1"/>
</dbReference>
<dbReference type="InterPro" id="IPR003439">
    <property type="entry name" value="ABC_transporter-like_ATP-bd"/>
</dbReference>
<evidence type="ECO:0000256" key="5">
    <source>
        <dbReference type="SAM" id="MobiDB-lite"/>
    </source>
</evidence>
<dbReference type="Gene3D" id="3.40.50.300">
    <property type="entry name" value="P-loop containing nucleotide triphosphate hydrolases"/>
    <property type="match status" value="1"/>
</dbReference>
<evidence type="ECO:0000313" key="7">
    <source>
        <dbReference type="EMBL" id="MFC6955109.1"/>
    </source>
</evidence>
<keyword evidence="4 7" id="KW-0067">ATP-binding</keyword>
<dbReference type="CDD" id="cd03230">
    <property type="entry name" value="ABC_DR_subfamily_A"/>
    <property type="match status" value="1"/>
</dbReference>
<proteinExistence type="inferred from homology"/>
<organism evidence="7 8">
    <name type="scientific">Halorubellus litoreus</name>
    <dbReference type="NCBI Taxonomy" id="755308"/>
    <lineage>
        <taxon>Archaea</taxon>
        <taxon>Methanobacteriati</taxon>
        <taxon>Methanobacteriota</taxon>
        <taxon>Stenosarchaea group</taxon>
        <taxon>Halobacteria</taxon>
        <taxon>Halobacteriales</taxon>
        <taxon>Halorubellaceae</taxon>
        <taxon>Halorubellus</taxon>
    </lineage>
</organism>
<evidence type="ECO:0000259" key="6">
    <source>
        <dbReference type="PROSITE" id="PS50893"/>
    </source>
</evidence>
<keyword evidence="2" id="KW-0813">Transport</keyword>
<feature type="region of interest" description="Disordered" evidence="5">
    <location>
        <begin position="323"/>
        <end position="354"/>
    </location>
</feature>
<dbReference type="EMBL" id="JBHSXN010000005">
    <property type="protein sequence ID" value="MFC6955109.1"/>
    <property type="molecule type" value="Genomic_DNA"/>
</dbReference>
<comment type="similarity">
    <text evidence="1">Belongs to the ABC transporter superfamily.</text>
</comment>
<dbReference type="GO" id="GO:0005524">
    <property type="term" value="F:ATP binding"/>
    <property type="evidence" value="ECO:0007669"/>
    <property type="project" value="UniProtKB-KW"/>
</dbReference>
<reference evidence="7 8" key="1">
    <citation type="journal article" date="2019" name="Int. J. Syst. Evol. Microbiol.">
        <title>The Global Catalogue of Microorganisms (GCM) 10K type strain sequencing project: providing services to taxonomists for standard genome sequencing and annotation.</title>
        <authorList>
            <consortium name="The Broad Institute Genomics Platform"/>
            <consortium name="The Broad Institute Genome Sequencing Center for Infectious Disease"/>
            <person name="Wu L."/>
            <person name="Ma J."/>
        </authorList>
    </citation>
    <scope>NUCLEOTIDE SEQUENCE [LARGE SCALE GENOMIC DNA]</scope>
    <source>
        <strain evidence="7 8">GX26</strain>
    </source>
</reference>
<dbReference type="InterPro" id="IPR003593">
    <property type="entry name" value="AAA+_ATPase"/>
</dbReference>
<keyword evidence="8" id="KW-1185">Reference proteome</keyword>
<accession>A0ABD5VHX1</accession>
<evidence type="ECO:0000313" key="8">
    <source>
        <dbReference type="Proteomes" id="UP001596395"/>
    </source>
</evidence>
<evidence type="ECO:0000256" key="3">
    <source>
        <dbReference type="ARBA" id="ARBA00022741"/>
    </source>
</evidence>